<protein>
    <submittedName>
        <fullName evidence="1">Uncharacterized protein</fullName>
    </submittedName>
</protein>
<proteinExistence type="predicted"/>
<dbReference type="Proteomes" id="UP000663297">
    <property type="component" value="Chromosome 4"/>
</dbReference>
<accession>A0A7S8DG94</accession>
<reference evidence="1" key="1">
    <citation type="submission" date="2020-11" db="EMBL/GenBank/DDBJ databases">
        <title>The chromosome-scale genome resource for two endophytic Fusarium species: F. culmorum and F. pseudograminearum.</title>
        <authorList>
            <person name="Yuan Z."/>
        </authorList>
    </citation>
    <scope>NUCLEOTIDE SEQUENCE</scope>
    <source>
        <strain evidence="1">Class2-1B</strain>
    </source>
</reference>
<dbReference type="AlphaFoldDB" id="A0A7S8DG94"/>
<organism evidence="1 2">
    <name type="scientific">Fusarium culmorum</name>
    <dbReference type="NCBI Taxonomy" id="5516"/>
    <lineage>
        <taxon>Eukaryota</taxon>
        <taxon>Fungi</taxon>
        <taxon>Dikarya</taxon>
        <taxon>Ascomycota</taxon>
        <taxon>Pezizomycotina</taxon>
        <taxon>Sordariomycetes</taxon>
        <taxon>Hypocreomycetidae</taxon>
        <taxon>Hypocreales</taxon>
        <taxon>Nectriaceae</taxon>
        <taxon>Fusarium</taxon>
    </lineage>
</organism>
<gene>
    <name evidence="1" type="ORF">HYE67_010270</name>
</gene>
<sequence length="543" mass="62035">MEKHKGFLHSVAEENSALAIEIDQLTAQSQTLSQDKFDAAIKQCLLKIYDAIIKTSQHRGHPRTPRSKVFDAWESLLQPIKALTQLPFGDFLTARMLLYLAMGLRAQQALDLKASRALSLRPDFPLNQIDIAMDNTLLQALGRIWTDSDSSETFDWAFGEYSIGHWKVEDREKDHVKRYYLTAQALTPTELASLDRIGGKRFVFAKKNELDDTDDDWWTPFKGSVPGDTYERSRSQVHIPDDDEVEADEWVYKTVGTDGPIREPIHCSIFDERENRNYCSGLDYFPRSCQFITDARRIGQPLSTIKGRILAERGLSHAGIPPELRAAIFSYLDRPFWHAYLSKVDIVKAYAPFPNIESCSECDQDKQTCPTKSMYIWNVPLRTFFVFHRTKSNVGLLCKYGTKCQGHHEDNSWKISKEKDFQEYVEKIVKDRCGSTTTLSQVGFAPAADFTLRDREEDEKRSERLFHDRGPIEDSTKEQRFNGGLWGLVASMMHNRVLLGSWQGIDESSTCSTAAEWALARCLADKECAETAIKKIHSRCDRC</sequence>
<name>A0A7S8DG94_FUSCU</name>
<evidence type="ECO:0000313" key="1">
    <source>
        <dbReference type="EMBL" id="QPC68039.1"/>
    </source>
</evidence>
<dbReference type="EMBL" id="CP064750">
    <property type="protein sequence ID" value="QPC68039.1"/>
    <property type="molecule type" value="Genomic_DNA"/>
</dbReference>
<evidence type="ECO:0000313" key="2">
    <source>
        <dbReference type="Proteomes" id="UP000663297"/>
    </source>
</evidence>